<evidence type="ECO:0000313" key="13">
    <source>
        <dbReference type="Proteomes" id="UP000248007"/>
    </source>
</evidence>
<keyword evidence="5" id="KW-0945">Host-virus interaction</keyword>
<accession>D5G2R9</accession>
<keyword evidence="7 10" id="KW-0805">Transcription regulation</keyword>
<name>D5G2R9_SIV</name>
<evidence type="ECO:0000256" key="1">
    <source>
        <dbReference type="ARBA" id="ARBA00004307"/>
    </source>
</evidence>
<evidence type="ECO:0000256" key="5">
    <source>
        <dbReference type="ARBA" id="ARBA00022581"/>
    </source>
</evidence>
<evidence type="ECO:0000256" key="8">
    <source>
        <dbReference type="ARBA" id="ARBA00023159"/>
    </source>
</evidence>
<dbReference type="GO" id="GO:0050434">
    <property type="term" value="P:positive regulation of viral transcription"/>
    <property type="evidence" value="ECO:0007669"/>
    <property type="project" value="InterPro"/>
</dbReference>
<comment type="subcellular location">
    <subcellularLocation>
        <location evidence="1 10">Host nucleus</location>
        <location evidence="1 10">Host nucleolus</location>
    </subcellularLocation>
</comment>
<organism evidence="12 13">
    <name type="scientific">Simian immunodeficiency virus</name>
    <name type="common">SIV</name>
    <dbReference type="NCBI Taxonomy" id="11723"/>
    <lineage>
        <taxon>Viruses</taxon>
        <taxon>Riboviria</taxon>
        <taxon>Pararnavirae</taxon>
        <taxon>Artverviricota</taxon>
        <taxon>Revtraviricetes</taxon>
        <taxon>Ortervirales</taxon>
        <taxon>Retroviridae</taxon>
        <taxon>Orthoretrovirinae</taxon>
        <taxon>Lentivirus</taxon>
        <taxon>Lentivirus simimdef</taxon>
    </lineage>
</organism>
<keyword evidence="8 10" id="KW-0010">Activator</keyword>
<gene>
    <name evidence="12" type="primary">tat</name>
</gene>
<feature type="region of interest" description="Disordered" evidence="11">
    <location>
        <begin position="44"/>
        <end position="65"/>
    </location>
</feature>
<proteinExistence type="inferred from homology"/>
<dbReference type="Pfam" id="PF00539">
    <property type="entry name" value="Tat"/>
    <property type="match status" value="1"/>
</dbReference>
<evidence type="ECO:0000256" key="11">
    <source>
        <dbReference type="SAM" id="MobiDB-lite"/>
    </source>
</evidence>
<evidence type="ECO:0000256" key="6">
    <source>
        <dbReference type="ARBA" id="ARBA00022884"/>
    </source>
</evidence>
<evidence type="ECO:0000313" key="12">
    <source>
        <dbReference type="EMBL" id="ADF42566.1"/>
    </source>
</evidence>
<evidence type="ECO:0000256" key="2">
    <source>
        <dbReference type="ARBA" id="ARBA00009398"/>
    </source>
</evidence>
<organismHost>
    <name type="scientific">Cercopithecidae</name>
    <name type="common">Old World monkeys</name>
    <dbReference type="NCBI Taxonomy" id="9527"/>
</organismHost>
<dbReference type="PRINTS" id="PR00055">
    <property type="entry name" value="HIVTATDOMAIN"/>
</dbReference>
<evidence type="ECO:0000256" key="3">
    <source>
        <dbReference type="ARBA" id="ARBA00022376"/>
    </source>
</evidence>
<dbReference type="GO" id="GO:0044196">
    <property type="term" value="C:host cell nucleolus"/>
    <property type="evidence" value="ECO:0007669"/>
    <property type="project" value="UniProtKB-SubCell"/>
</dbReference>
<dbReference type="Proteomes" id="UP000248007">
    <property type="component" value="Segment"/>
</dbReference>
<dbReference type="GO" id="GO:0003723">
    <property type="term" value="F:RNA binding"/>
    <property type="evidence" value="ECO:0007669"/>
    <property type="project" value="UniProtKB-KW"/>
</dbReference>
<reference evidence="12 13" key="1">
    <citation type="journal article" date="2010" name="Infect. Genet. Evol.">
        <title>Extensive survey on the prevalence and genetic diversity of SIVs in primate bushmeat provides insights into risks for potential new cross-species transmissions.</title>
        <authorList>
            <person name="Aghokeng A.F."/>
            <person name="Ayouba A."/>
            <person name="Mpoudi-Ngole E."/>
            <person name="Loul S."/>
            <person name="Liegeois F."/>
            <person name="Delaporte E."/>
            <person name="Peeters M."/>
        </authorList>
    </citation>
    <scope>NUCLEOTIDE SEQUENCE [LARGE SCALE GENOMIC DNA]</scope>
    <source>
        <strain evidence="12">SIVdeb04CMPF3061</strain>
    </source>
</reference>
<sequence>MEEEMDLFQGRGRGEANHPSCYCKICTFHCYLCFTQKGLGITYGTRRRKRRAPESATSDSSNQDIVSKQSCVEDILLYRPLSRRRISSFQEKEKEALEAAPGDGGLPRRKDS</sequence>
<feature type="region of interest" description="Disordered" evidence="11">
    <location>
        <begin position="89"/>
        <end position="112"/>
    </location>
</feature>
<keyword evidence="9 10" id="KW-0804">Transcription</keyword>
<dbReference type="Gene3D" id="4.10.20.10">
    <property type="entry name" value="Tat domain"/>
    <property type="match status" value="1"/>
</dbReference>
<evidence type="ECO:0000256" key="10">
    <source>
        <dbReference type="RuleBase" id="RU003311"/>
    </source>
</evidence>
<dbReference type="GO" id="GO:0001070">
    <property type="term" value="F:RNA-binding transcription regulator activity"/>
    <property type="evidence" value="ECO:0007669"/>
    <property type="project" value="InterPro"/>
</dbReference>
<evidence type="ECO:0000256" key="7">
    <source>
        <dbReference type="ARBA" id="ARBA00023015"/>
    </source>
</evidence>
<dbReference type="InterPro" id="IPR001831">
    <property type="entry name" value="IV_Tat"/>
</dbReference>
<keyword evidence="4 10" id="KW-1048">Host nucleus</keyword>
<protein>
    <recommendedName>
        <fullName evidence="3 10">Protein Tat</fullName>
    </recommendedName>
</protein>
<feature type="compositionally biased region" description="Polar residues" evidence="11">
    <location>
        <begin position="55"/>
        <end position="65"/>
    </location>
</feature>
<dbReference type="InterPro" id="IPR036963">
    <property type="entry name" value="Tat_dom_sf"/>
</dbReference>
<evidence type="ECO:0000256" key="4">
    <source>
        <dbReference type="ARBA" id="ARBA00022562"/>
    </source>
</evidence>
<keyword evidence="6 10" id="KW-0694">RNA-binding</keyword>
<comment type="similarity">
    <text evidence="2 10">Belongs to the lentiviruses Tat family.</text>
</comment>
<organismHost>
    <name type="scientific">Pan troglodytes</name>
    <name type="common">Chimpanzee</name>
    <dbReference type="NCBI Taxonomy" id="9598"/>
</organismHost>
<dbReference type="EMBL" id="FJ919724">
    <property type="protein sequence ID" value="ADF42566.1"/>
    <property type="molecule type" value="Genomic_DNA"/>
</dbReference>
<evidence type="ECO:0000256" key="9">
    <source>
        <dbReference type="ARBA" id="ARBA00023163"/>
    </source>
</evidence>